<reference evidence="2 3" key="1">
    <citation type="submission" date="2024-02" db="EMBL/GenBank/DDBJ databases">
        <title>Bacteria isolated from the canopy kelp, Nereocystis luetkeana.</title>
        <authorList>
            <person name="Pfister C.A."/>
            <person name="Younker I.T."/>
            <person name="Light S.H."/>
        </authorList>
    </citation>
    <scope>NUCLEOTIDE SEQUENCE [LARGE SCALE GENOMIC DNA]</scope>
    <source>
        <strain evidence="2 3">TI.1.15</strain>
    </source>
</reference>
<protein>
    <submittedName>
        <fullName evidence="2">AsmA family protein</fullName>
    </submittedName>
</protein>
<name>A0ABU9FZL5_9VIBR</name>
<dbReference type="EMBL" id="JBANDX010000346">
    <property type="protein sequence ID" value="MEL0611465.1"/>
    <property type="molecule type" value="Genomic_DNA"/>
</dbReference>
<dbReference type="Proteomes" id="UP001377160">
    <property type="component" value="Unassembled WGS sequence"/>
</dbReference>
<comment type="caution">
    <text evidence="2">The sequence shown here is derived from an EMBL/GenBank/DDBJ whole genome shotgun (WGS) entry which is preliminary data.</text>
</comment>
<proteinExistence type="predicted"/>
<feature type="domain" description="AsmA" evidence="1">
    <location>
        <begin position="2"/>
        <end position="68"/>
    </location>
</feature>
<organism evidence="2 3">
    <name type="scientific">Vibrio echinoideorum</name>
    <dbReference type="NCBI Taxonomy" id="2100116"/>
    <lineage>
        <taxon>Bacteria</taxon>
        <taxon>Pseudomonadati</taxon>
        <taxon>Pseudomonadota</taxon>
        <taxon>Gammaproteobacteria</taxon>
        <taxon>Vibrionales</taxon>
        <taxon>Vibrionaceae</taxon>
        <taxon>Vibrio</taxon>
    </lineage>
</organism>
<evidence type="ECO:0000313" key="3">
    <source>
        <dbReference type="Proteomes" id="UP001377160"/>
    </source>
</evidence>
<dbReference type="Pfam" id="PF05170">
    <property type="entry name" value="AsmA"/>
    <property type="match status" value="1"/>
</dbReference>
<evidence type="ECO:0000313" key="2">
    <source>
        <dbReference type="EMBL" id="MEL0611465.1"/>
    </source>
</evidence>
<gene>
    <name evidence="2" type="ORF">V8Z71_24795</name>
</gene>
<dbReference type="RefSeq" id="WP_341636276.1">
    <property type="nucleotide sequence ID" value="NZ_JBANDX010000346.1"/>
</dbReference>
<keyword evidence="3" id="KW-1185">Reference proteome</keyword>
<feature type="non-terminal residue" evidence="2">
    <location>
        <position position="69"/>
    </location>
</feature>
<dbReference type="InterPro" id="IPR007844">
    <property type="entry name" value="AsmA"/>
</dbReference>
<sequence length="69" mass="7567">QTELRDPEGFTQPTLFKVDNVGGDVSVTPLFSIQLEIGNVTLDGAEFYLEKLKDGRKNIAALTQDSTPQ</sequence>
<accession>A0ABU9FZL5</accession>
<evidence type="ECO:0000259" key="1">
    <source>
        <dbReference type="Pfam" id="PF05170"/>
    </source>
</evidence>
<feature type="non-terminal residue" evidence="2">
    <location>
        <position position="1"/>
    </location>
</feature>